<proteinExistence type="predicted"/>
<dbReference type="OrthoDB" id="2804412at2759"/>
<sequence length="216" mass="24102">MFHSEASLIYADQLRNHGHGKPLWQPEPSQYGEILIGDVGFIEDGCFYWLFNCTLTAEDPVHADFGVLHGYVSLEYNNRGNSVSFCSCLLHKFFQHVVRSKGVSISYKFECKKREGAILVPGSNVTLSHVQANPRTREYVRLHHSSWHRFAIDQGCEISPEDIVLVIGWLMTSEWAVAAVANRGKSHSILFGTEGSIASAEFGIERSEEAVASVSQ</sequence>
<name>K5UIG7_PHACS</name>
<evidence type="ECO:0000313" key="1">
    <source>
        <dbReference type="EMBL" id="EKM49286.1"/>
    </source>
</evidence>
<dbReference type="GeneID" id="18907442"/>
<dbReference type="InParanoid" id="K5UIG7"/>
<protein>
    <submittedName>
        <fullName evidence="1">Uncharacterized protein</fullName>
    </submittedName>
</protein>
<gene>
    <name evidence="1" type="ORF">PHACADRAFT_107073</name>
</gene>
<dbReference type="STRING" id="650164.K5UIG7"/>
<dbReference type="RefSeq" id="XP_007402163.1">
    <property type="nucleotide sequence ID" value="XM_007402101.1"/>
</dbReference>
<reference evidence="1 2" key="1">
    <citation type="journal article" date="2012" name="BMC Genomics">
        <title>Comparative genomics of the white-rot fungi, Phanerochaete carnosa and P. chrysosporium, to elucidate the genetic basis of the distinct wood types they colonize.</title>
        <authorList>
            <person name="Suzuki H."/>
            <person name="MacDonald J."/>
            <person name="Syed K."/>
            <person name="Salamov A."/>
            <person name="Hori C."/>
            <person name="Aerts A."/>
            <person name="Henrissat B."/>
            <person name="Wiebenga A."/>
            <person name="vanKuyk P.A."/>
            <person name="Barry K."/>
            <person name="Lindquist E."/>
            <person name="LaButti K."/>
            <person name="Lapidus A."/>
            <person name="Lucas S."/>
            <person name="Coutinho P."/>
            <person name="Gong Y."/>
            <person name="Samejima M."/>
            <person name="Mahadevan R."/>
            <person name="Abou-Zaid M."/>
            <person name="de Vries R.P."/>
            <person name="Igarashi K."/>
            <person name="Yadav J.S."/>
            <person name="Grigoriev I.V."/>
            <person name="Master E.R."/>
        </authorList>
    </citation>
    <scope>NUCLEOTIDE SEQUENCE [LARGE SCALE GENOMIC DNA]</scope>
    <source>
        <strain evidence="1 2">HHB-10118-sp</strain>
    </source>
</reference>
<dbReference type="HOGENOM" id="CLU_021108_2_0_1"/>
<dbReference type="AlphaFoldDB" id="K5UIG7"/>
<dbReference type="Proteomes" id="UP000008370">
    <property type="component" value="Unassembled WGS sequence"/>
</dbReference>
<evidence type="ECO:0000313" key="2">
    <source>
        <dbReference type="Proteomes" id="UP000008370"/>
    </source>
</evidence>
<dbReference type="EMBL" id="JH930492">
    <property type="protein sequence ID" value="EKM49286.1"/>
    <property type="molecule type" value="Genomic_DNA"/>
</dbReference>
<dbReference type="KEGG" id="pco:PHACADRAFT_107073"/>
<keyword evidence="2" id="KW-1185">Reference proteome</keyword>
<accession>K5UIG7</accession>
<organism evidence="1 2">
    <name type="scientific">Phanerochaete carnosa (strain HHB-10118-sp)</name>
    <name type="common">White-rot fungus</name>
    <name type="synonym">Peniophora carnosa</name>
    <dbReference type="NCBI Taxonomy" id="650164"/>
    <lineage>
        <taxon>Eukaryota</taxon>
        <taxon>Fungi</taxon>
        <taxon>Dikarya</taxon>
        <taxon>Basidiomycota</taxon>
        <taxon>Agaricomycotina</taxon>
        <taxon>Agaricomycetes</taxon>
        <taxon>Polyporales</taxon>
        <taxon>Phanerochaetaceae</taxon>
        <taxon>Phanerochaete</taxon>
    </lineage>
</organism>